<reference evidence="4" key="1">
    <citation type="journal article" date="2019" name="Int. J. Syst. Evol. Microbiol.">
        <title>The Global Catalogue of Microorganisms (GCM) 10K type strain sequencing project: providing services to taxonomists for standard genome sequencing and annotation.</title>
        <authorList>
            <consortium name="The Broad Institute Genomics Platform"/>
            <consortium name="The Broad Institute Genome Sequencing Center for Infectious Disease"/>
            <person name="Wu L."/>
            <person name="Ma J."/>
        </authorList>
    </citation>
    <scope>NUCLEOTIDE SEQUENCE [LARGE SCALE GENOMIC DNA]</scope>
    <source>
        <strain evidence="4">CCUG 59778</strain>
    </source>
</reference>
<dbReference type="InterPro" id="IPR025351">
    <property type="entry name" value="Pvc16_N"/>
</dbReference>
<feature type="domain" description="Pvc16 N-terminal" evidence="2">
    <location>
        <begin position="5"/>
        <end position="179"/>
    </location>
</feature>
<protein>
    <submittedName>
        <fullName evidence="3">Pvc16 family protein</fullName>
    </submittedName>
</protein>
<evidence type="ECO:0000313" key="4">
    <source>
        <dbReference type="Proteomes" id="UP001596157"/>
    </source>
</evidence>
<accession>A0ABW0EY74</accession>
<keyword evidence="4" id="KW-1185">Reference proteome</keyword>
<name>A0ABW0EY74_9PSEU</name>
<comment type="caution">
    <text evidence="3">The sequence shown here is derived from an EMBL/GenBank/DDBJ whole genome shotgun (WGS) entry which is preliminary data.</text>
</comment>
<evidence type="ECO:0000256" key="1">
    <source>
        <dbReference type="SAM" id="MobiDB-lite"/>
    </source>
</evidence>
<dbReference type="EMBL" id="JBHSKF010000025">
    <property type="protein sequence ID" value="MFC5291283.1"/>
    <property type="molecule type" value="Genomic_DNA"/>
</dbReference>
<evidence type="ECO:0000259" key="2">
    <source>
        <dbReference type="Pfam" id="PF14065"/>
    </source>
</evidence>
<evidence type="ECO:0000313" key="3">
    <source>
        <dbReference type="EMBL" id="MFC5291283.1"/>
    </source>
</evidence>
<sequence>MLADIDSSIQAWLAAELAPGTEIGFDPPGLLAGIQRRPRRAGIVNAFLYAVSENLDGVPSARVAVRTAEGRVTGSLSPARSYHLSYLITAWAADTAEEHELLGAVIGAHAEQDCLGPDHLRGSLHDLGSALPVRIGWVPSGRGAELWGALGVPMRTALDLTVTAPALPSRVAPAAPPVETVDVEVGDLHHLDRQPRRRWERTTTSEHRGSDA</sequence>
<feature type="compositionally biased region" description="Basic and acidic residues" evidence="1">
    <location>
        <begin position="200"/>
        <end position="212"/>
    </location>
</feature>
<proteinExistence type="predicted"/>
<dbReference type="Pfam" id="PF14065">
    <property type="entry name" value="Pvc16_N"/>
    <property type="match status" value="1"/>
</dbReference>
<dbReference type="Proteomes" id="UP001596157">
    <property type="component" value="Unassembled WGS sequence"/>
</dbReference>
<organism evidence="3 4">
    <name type="scientific">Actinokineospora guangxiensis</name>
    <dbReference type="NCBI Taxonomy" id="1490288"/>
    <lineage>
        <taxon>Bacteria</taxon>
        <taxon>Bacillati</taxon>
        <taxon>Actinomycetota</taxon>
        <taxon>Actinomycetes</taxon>
        <taxon>Pseudonocardiales</taxon>
        <taxon>Pseudonocardiaceae</taxon>
        <taxon>Actinokineospora</taxon>
    </lineage>
</organism>
<feature type="region of interest" description="Disordered" evidence="1">
    <location>
        <begin position="193"/>
        <end position="212"/>
    </location>
</feature>
<dbReference type="RefSeq" id="WP_378251197.1">
    <property type="nucleotide sequence ID" value="NZ_JBHSKF010000025.1"/>
</dbReference>
<gene>
    <name evidence="3" type="ORF">ACFPM7_29895</name>
</gene>